<evidence type="ECO:0000313" key="3">
    <source>
        <dbReference type="Proteomes" id="UP000190890"/>
    </source>
</evidence>
<protein>
    <submittedName>
        <fullName evidence="2">Uncharacterized protein</fullName>
    </submittedName>
</protein>
<name>A0A1S8TH80_9CLOT</name>
<proteinExistence type="predicted"/>
<organism evidence="2 3">
    <name type="scientific">Clostridium puniceum</name>
    <dbReference type="NCBI Taxonomy" id="29367"/>
    <lineage>
        <taxon>Bacteria</taxon>
        <taxon>Bacillati</taxon>
        <taxon>Bacillota</taxon>
        <taxon>Clostridia</taxon>
        <taxon>Eubacteriales</taxon>
        <taxon>Clostridiaceae</taxon>
        <taxon>Clostridium</taxon>
    </lineage>
</organism>
<evidence type="ECO:0000256" key="1">
    <source>
        <dbReference type="SAM" id="Coils"/>
    </source>
</evidence>
<keyword evidence="3" id="KW-1185">Reference proteome</keyword>
<evidence type="ECO:0000313" key="2">
    <source>
        <dbReference type="EMBL" id="OOM76979.1"/>
    </source>
</evidence>
<sequence>MPTTIHNEDAITGEPLLSSAEDDNTYASITELPVLVDKFLSNNDITLQNPEIIPQIDVQNVSVFANHFRGEESSVSNIVKAESMATLTLGQKEHDIKLEITLESPSPLKQTWDALLQGTIHFGSAQLQIEYNLANPDRLHGKWKEKTGESMTFQDITKALGISHNISINALDLDLRLTAIAFELQLENGYFLLSAQSASFGEVFFIATNANNDWNFVFGIAISKEQITGPLHNFIGGLLNEVNIHQSCCIFSTIEDELFQLPQLPPLPDSTQPVMKFMENWNIKIERGILFCAEILLSESDNPILNLIQSTIDEDSIVFQAPLSPPLTGQRFTAFFKKSINIKVSDNTLTLKNPQLNFIIDPLKIQLEGSLDIPFGASLLVCRVIIEFSDTYAQCSLTVDNQDENGKPKFISAPLGLKGINIDTIIVSFGWIYTTPAMNFGLDGTFHIMDQPVGVNEFGTSFSFVGSFLDPIFFYGYLEQIDLETIYGAITGKNLSGLPAFLNKLTAKQVFLYWSKLDRQLANGTLIAPGAGFNGYIDLFGFKSYVYLIVSEAGIKGSAQAAPYNLGDLLKIGGSGEGISMKEYLVDDEWIILKKEPQQNYQSRMVTYIKPGGALLQFNTNASPYLYASASVGFFDLVDQQIEIEINDQGFRFELDCDIGGITSTKWNCLLNQNTFIASAEFTLDLDIEVGPFKILGTDLGKFNLDIEFKVQATVRGSLDKWELEISGSFMFEGTKEELPAFQLSADINMLKKLPQYLIEQISTYAINNLKFQDADKLLRKAEEAVKEAVNKAEESARALIAETIAETDKIINDAEDFANSIGARLDDTSSKADELLKEAKDILAKGVESVNAINEKTQQTVDDLENQMRDFPSKVAGEIENILNNANDEAKRLSEEGAKVLKNAEEQATEILNNTNAEVKQLGETASKILLDITAEADNTINLIRNETEKTLNDIKIWAEKKAEELKKLGKDPGEPISKIFKKKIRI</sequence>
<reference evidence="2 3" key="1">
    <citation type="submission" date="2016-05" db="EMBL/GenBank/DDBJ databases">
        <title>Microbial solvent formation.</title>
        <authorList>
            <person name="Poehlein A."/>
            <person name="Montoya Solano J.D."/>
            <person name="Flitsch S."/>
            <person name="Krabben P."/>
            <person name="Duerre P."/>
            <person name="Daniel R."/>
        </authorList>
    </citation>
    <scope>NUCLEOTIDE SEQUENCE [LARGE SCALE GENOMIC DNA]</scope>
    <source>
        <strain evidence="2 3">DSM 2619</strain>
    </source>
</reference>
<accession>A0A1S8TH80</accession>
<dbReference type="Proteomes" id="UP000190890">
    <property type="component" value="Unassembled WGS sequence"/>
</dbReference>
<dbReference type="OrthoDB" id="3035955at2"/>
<dbReference type="EMBL" id="LZZM01000159">
    <property type="protein sequence ID" value="OOM76979.1"/>
    <property type="molecule type" value="Genomic_DNA"/>
</dbReference>
<gene>
    <name evidence="2" type="ORF">CLPUN_25050</name>
</gene>
<dbReference type="STRING" id="29367.CLPUN_25050"/>
<dbReference type="AlphaFoldDB" id="A0A1S8TH80"/>
<comment type="caution">
    <text evidence="2">The sequence shown here is derived from an EMBL/GenBank/DDBJ whole genome shotgun (WGS) entry which is preliminary data.</text>
</comment>
<keyword evidence="1" id="KW-0175">Coiled coil</keyword>
<feature type="coiled-coil region" evidence="1">
    <location>
        <begin position="772"/>
        <end position="919"/>
    </location>
</feature>
<dbReference type="RefSeq" id="WP_077847631.1">
    <property type="nucleotide sequence ID" value="NZ_LZZM01000159.1"/>
</dbReference>